<dbReference type="OrthoDB" id="164951at2759"/>
<proteinExistence type="predicted"/>
<name>A0A167SYE4_9AGAM</name>
<feature type="non-terminal residue" evidence="1">
    <location>
        <position position="1"/>
    </location>
</feature>
<evidence type="ECO:0000313" key="2">
    <source>
        <dbReference type="Proteomes" id="UP000076532"/>
    </source>
</evidence>
<dbReference type="Proteomes" id="UP000076532">
    <property type="component" value="Unassembled WGS sequence"/>
</dbReference>
<protein>
    <submittedName>
        <fullName evidence="1">Uncharacterized protein</fullName>
    </submittedName>
</protein>
<accession>A0A167SYE4</accession>
<sequence length="78" mass="9078">DLATCNVISHHLCFRAFSSTGWTVWSRNQQTTQLQYKHLQFNCDNRCGGPPGDPELFTLSLEYCKNWQKTLDKKENNL</sequence>
<dbReference type="STRING" id="436010.A0A167SYE4"/>
<keyword evidence="2" id="KW-1185">Reference proteome</keyword>
<feature type="non-terminal residue" evidence="1">
    <location>
        <position position="78"/>
    </location>
</feature>
<dbReference type="EMBL" id="KV418646">
    <property type="protein sequence ID" value="KZP02372.1"/>
    <property type="molecule type" value="Genomic_DNA"/>
</dbReference>
<evidence type="ECO:0000313" key="1">
    <source>
        <dbReference type="EMBL" id="KZP02372.1"/>
    </source>
</evidence>
<organism evidence="1 2">
    <name type="scientific">Athelia psychrophila</name>
    <dbReference type="NCBI Taxonomy" id="1759441"/>
    <lineage>
        <taxon>Eukaryota</taxon>
        <taxon>Fungi</taxon>
        <taxon>Dikarya</taxon>
        <taxon>Basidiomycota</taxon>
        <taxon>Agaricomycotina</taxon>
        <taxon>Agaricomycetes</taxon>
        <taxon>Agaricomycetidae</taxon>
        <taxon>Atheliales</taxon>
        <taxon>Atheliaceae</taxon>
        <taxon>Athelia</taxon>
    </lineage>
</organism>
<gene>
    <name evidence="1" type="ORF">FIBSPDRAFT_666231</name>
</gene>
<dbReference type="AlphaFoldDB" id="A0A167SYE4"/>
<reference evidence="1 2" key="1">
    <citation type="journal article" date="2016" name="Mol. Biol. Evol.">
        <title>Comparative Genomics of Early-Diverging Mushroom-Forming Fungi Provides Insights into the Origins of Lignocellulose Decay Capabilities.</title>
        <authorList>
            <person name="Nagy L.G."/>
            <person name="Riley R."/>
            <person name="Tritt A."/>
            <person name="Adam C."/>
            <person name="Daum C."/>
            <person name="Floudas D."/>
            <person name="Sun H."/>
            <person name="Yadav J.S."/>
            <person name="Pangilinan J."/>
            <person name="Larsson K.H."/>
            <person name="Matsuura K."/>
            <person name="Barry K."/>
            <person name="Labutti K."/>
            <person name="Kuo R."/>
            <person name="Ohm R.A."/>
            <person name="Bhattacharya S.S."/>
            <person name="Shirouzu T."/>
            <person name="Yoshinaga Y."/>
            <person name="Martin F.M."/>
            <person name="Grigoriev I.V."/>
            <person name="Hibbett D.S."/>
        </authorList>
    </citation>
    <scope>NUCLEOTIDE SEQUENCE [LARGE SCALE GENOMIC DNA]</scope>
    <source>
        <strain evidence="1 2">CBS 109695</strain>
    </source>
</reference>